<keyword evidence="1" id="KW-0812">Transmembrane</keyword>
<keyword evidence="1" id="KW-0472">Membrane</keyword>
<sequence>MSESDFERSGEFAVFMLALSLSSLFWLCLALDDVQRNGMGAKLGIGVTVTGIGCLVGIVGLVRWARLRRGNRPSKD</sequence>
<dbReference type="Proteomes" id="UP000307808">
    <property type="component" value="Unassembled WGS sequence"/>
</dbReference>
<name>A0A4U2YVG2_9ACTN</name>
<evidence type="ECO:0000313" key="2">
    <source>
        <dbReference type="EMBL" id="TKI64121.1"/>
    </source>
</evidence>
<feature type="transmembrane region" description="Helical" evidence="1">
    <location>
        <begin position="43"/>
        <end position="65"/>
    </location>
</feature>
<comment type="caution">
    <text evidence="2">The sequence shown here is derived from an EMBL/GenBank/DDBJ whole genome shotgun (WGS) entry which is preliminary data.</text>
</comment>
<feature type="transmembrane region" description="Helical" evidence="1">
    <location>
        <begin position="12"/>
        <end position="31"/>
    </location>
</feature>
<keyword evidence="1" id="KW-1133">Transmembrane helix</keyword>
<proteinExistence type="predicted"/>
<dbReference type="AlphaFoldDB" id="A0A4U2YVG2"/>
<dbReference type="RefSeq" id="WP_137064584.1">
    <property type="nucleotide sequence ID" value="NZ_CP040748.1"/>
</dbReference>
<gene>
    <name evidence="2" type="ORF">FC770_02850</name>
</gene>
<reference evidence="2 3" key="1">
    <citation type="submission" date="2019-04" db="EMBL/GenBank/DDBJ databases">
        <authorList>
            <person name="Dong K."/>
        </authorList>
    </citation>
    <scope>NUCLEOTIDE SEQUENCE [LARGE SCALE GENOMIC DNA]</scope>
    <source>
        <strain evidence="3">dk3543</strain>
    </source>
</reference>
<evidence type="ECO:0000256" key="1">
    <source>
        <dbReference type="SAM" id="Phobius"/>
    </source>
</evidence>
<organism evidence="2 3">
    <name type="scientific">Nocardioides jishulii</name>
    <dbReference type="NCBI Taxonomy" id="2575440"/>
    <lineage>
        <taxon>Bacteria</taxon>
        <taxon>Bacillati</taxon>
        <taxon>Actinomycetota</taxon>
        <taxon>Actinomycetes</taxon>
        <taxon>Propionibacteriales</taxon>
        <taxon>Nocardioidaceae</taxon>
        <taxon>Nocardioides</taxon>
    </lineage>
</organism>
<dbReference type="EMBL" id="SZPY01000001">
    <property type="protein sequence ID" value="TKI64121.1"/>
    <property type="molecule type" value="Genomic_DNA"/>
</dbReference>
<keyword evidence="3" id="KW-1185">Reference proteome</keyword>
<protein>
    <submittedName>
        <fullName evidence="2">Uncharacterized protein</fullName>
    </submittedName>
</protein>
<accession>A0A4U2YVG2</accession>
<evidence type="ECO:0000313" key="3">
    <source>
        <dbReference type="Proteomes" id="UP000307808"/>
    </source>
</evidence>